<dbReference type="InterPro" id="IPR000276">
    <property type="entry name" value="GPCR_Rhodpsn"/>
</dbReference>
<evidence type="ECO:0000256" key="1">
    <source>
        <dbReference type="ARBA" id="ARBA00004651"/>
    </source>
</evidence>
<dbReference type="GO" id="GO:0007200">
    <property type="term" value="P:phospholipase C-activating G protein-coupled receptor signaling pathway"/>
    <property type="evidence" value="ECO:0007669"/>
    <property type="project" value="TreeGrafter"/>
</dbReference>
<dbReference type="PRINTS" id="PR00237">
    <property type="entry name" value="GPCRRHODOPSN"/>
</dbReference>
<comment type="caution">
    <text evidence="14">The sequence shown here is derived from an EMBL/GenBank/DDBJ whole genome shotgun (WGS) entry which is preliminary data.</text>
</comment>
<keyword evidence="6 12" id="KW-0472">Membrane</keyword>
<organism evidence="14 15">
    <name type="scientific">Synaphobranchus kaupii</name>
    <name type="common">Kaup's arrowtooth eel</name>
    <dbReference type="NCBI Taxonomy" id="118154"/>
    <lineage>
        <taxon>Eukaryota</taxon>
        <taxon>Metazoa</taxon>
        <taxon>Chordata</taxon>
        <taxon>Craniata</taxon>
        <taxon>Vertebrata</taxon>
        <taxon>Euteleostomi</taxon>
        <taxon>Actinopterygii</taxon>
        <taxon>Neopterygii</taxon>
        <taxon>Teleostei</taxon>
        <taxon>Anguilliformes</taxon>
        <taxon>Synaphobranchidae</taxon>
        <taxon>Synaphobranchus</taxon>
    </lineage>
</organism>
<dbReference type="PANTHER" id="PTHR24232">
    <property type="entry name" value="G-PROTEIN COUPLED RECEPTOR"/>
    <property type="match status" value="1"/>
</dbReference>
<keyword evidence="9 10" id="KW-0807">Transducer</keyword>
<keyword evidence="8" id="KW-0325">Glycoprotein</keyword>
<dbReference type="AlphaFoldDB" id="A0A9Q1IYJ1"/>
<dbReference type="Pfam" id="PF00001">
    <property type="entry name" value="7tm_1"/>
    <property type="match status" value="1"/>
</dbReference>
<feature type="transmembrane region" description="Helical" evidence="12">
    <location>
        <begin position="150"/>
        <end position="173"/>
    </location>
</feature>
<evidence type="ECO:0000259" key="13">
    <source>
        <dbReference type="PROSITE" id="PS50262"/>
    </source>
</evidence>
<dbReference type="EMBL" id="JAINUF010000006">
    <property type="protein sequence ID" value="KAJ8357475.1"/>
    <property type="molecule type" value="Genomic_DNA"/>
</dbReference>
<comment type="subcellular location">
    <subcellularLocation>
        <location evidence="1">Cell membrane</location>
        <topology evidence="1">Multi-pass membrane protein</topology>
    </subcellularLocation>
</comment>
<evidence type="ECO:0000256" key="9">
    <source>
        <dbReference type="ARBA" id="ARBA00023224"/>
    </source>
</evidence>
<dbReference type="OrthoDB" id="9447539at2759"/>
<evidence type="ECO:0000256" key="10">
    <source>
        <dbReference type="RuleBase" id="RU000688"/>
    </source>
</evidence>
<dbReference type="FunFam" id="1.20.1070.10:FF:000142">
    <property type="entry name" value="G protein-coupled receptor 55"/>
    <property type="match status" value="1"/>
</dbReference>
<feature type="transmembrane region" description="Helical" evidence="12">
    <location>
        <begin position="449"/>
        <end position="474"/>
    </location>
</feature>
<keyword evidence="7 10" id="KW-0675">Receptor</keyword>
<comment type="similarity">
    <text evidence="10">Belongs to the G-protein coupled receptor 1 family.</text>
</comment>
<name>A0A9Q1IYJ1_SYNKA</name>
<dbReference type="Proteomes" id="UP001152622">
    <property type="component" value="Chromosome 6"/>
</dbReference>
<feature type="transmembrane region" description="Helical" evidence="12">
    <location>
        <begin position="252"/>
        <end position="273"/>
    </location>
</feature>
<evidence type="ECO:0000313" key="15">
    <source>
        <dbReference type="Proteomes" id="UP001152622"/>
    </source>
</evidence>
<dbReference type="InterPro" id="IPR031500">
    <property type="entry name" value="SNORC"/>
</dbReference>
<evidence type="ECO:0000256" key="7">
    <source>
        <dbReference type="ARBA" id="ARBA00023170"/>
    </source>
</evidence>
<feature type="compositionally biased region" description="Polar residues" evidence="11">
    <location>
        <begin position="546"/>
        <end position="556"/>
    </location>
</feature>
<feature type="region of interest" description="Disordered" evidence="11">
    <location>
        <begin position="535"/>
        <end position="576"/>
    </location>
</feature>
<dbReference type="PANTHER" id="PTHR24232:SF56">
    <property type="entry name" value="G-PROTEIN COUPLED RECEPTOR 55"/>
    <property type="match status" value="1"/>
</dbReference>
<evidence type="ECO:0000256" key="3">
    <source>
        <dbReference type="ARBA" id="ARBA00022692"/>
    </source>
</evidence>
<dbReference type="GO" id="GO:0005886">
    <property type="term" value="C:plasma membrane"/>
    <property type="evidence" value="ECO:0007669"/>
    <property type="project" value="UniProtKB-SubCell"/>
</dbReference>
<feature type="transmembrane region" description="Helical" evidence="12">
    <location>
        <begin position="362"/>
        <end position="384"/>
    </location>
</feature>
<reference evidence="14" key="1">
    <citation type="journal article" date="2023" name="Science">
        <title>Genome structures resolve the early diversification of teleost fishes.</title>
        <authorList>
            <person name="Parey E."/>
            <person name="Louis A."/>
            <person name="Montfort J."/>
            <person name="Bouchez O."/>
            <person name="Roques C."/>
            <person name="Iampietro C."/>
            <person name="Lluch J."/>
            <person name="Castinel A."/>
            <person name="Donnadieu C."/>
            <person name="Desvignes T."/>
            <person name="Floi Bucao C."/>
            <person name="Jouanno E."/>
            <person name="Wen M."/>
            <person name="Mejri S."/>
            <person name="Dirks R."/>
            <person name="Jansen H."/>
            <person name="Henkel C."/>
            <person name="Chen W.J."/>
            <person name="Zahm M."/>
            <person name="Cabau C."/>
            <person name="Klopp C."/>
            <person name="Thompson A.W."/>
            <person name="Robinson-Rechavi M."/>
            <person name="Braasch I."/>
            <person name="Lecointre G."/>
            <person name="Bobe J."/>
            <person name="Postlethwait J.H."/>
            <person name="Berthelot C."/>
            <person name="Roest Crollius H."/>
            <person name="Guiguen Y."/>
        </authorList>
    </citation>
    <scope>NUCLEOTIDE SEQUENCE</scope>
    <source>
        <strain evidence="14">WJC10195</strain>
    </source>
</reference>
<dbReference type="Pfam" id="PF15756">
    <property type="entry name" value="DUF4690"/>
    <property type="match status" value="1"/>
</dbReference>
<dbReference type="GO" id="GO:0004930">
    <property type="term" value="F:G protein-coupled receptor activity"/>
    <property type="evidence" value="ECO:0007669"/>
    <property type="project" value="UniProtKB-KW"/>
</dbReference>
<proteinExistence type="inferred from homology"/>
<dbReference type="InterPro" id="IPR017452">
    <property type="entry name" value="GPCR_Rhodpsn_7TM"/>
</dbReference>
<evidence type="ECO:0000256" key="11">
    <source>
        <dbReference type="SAM" id="MobiDB-lite"/>
    </source>
</evidence>
<dbReference type="Gene3D" id="1.20.1070.10">
    <property type="entry name" value="Rhodopsin 7-helix transmembrane proteins"/>
    <property type="match status" value="1"/>
</dbReference>
<evidence type="ECO:0000313" key="14">
    <source>
        <dbReference type="EMBL" id="KAJ8357475.1"/>
    </source>
</evidence>
<sequence length="576" mass="63127">MLCKVGVFGQALDRYRPNGLGATNERRACPGILNVKAVSAGRSWRTCVPQAEEIPSRLRTEAMAPSSVLTLFLLALLSLHLDPVQSESVADPAPTPDRDGQDTSSGGGAYDVTTKDPFHDLTDNAFTLEYEDATRFQAVDEDIEVLGPGAITAIVIAVFLGASVLLALVVILLRKFSKAEEESLDGPLGQDHTCWNTGVYVTATPGGHLPRQHDSKICGEIHHSVSTLLSLSVKMSKCNLTDTDNLMDSLRLVIYIPIFVFGLILNTTALVVFCFQLKKWTESTIYMTNLALMDQLLVFSLPFRMYNSKWAADKRVFCSFLESLYFVSIYGSIYTITCISLDRYVGVSHPFRAKQLRSPRKALLVCAAIWALVFGATAPVYGFHPGDGGSFRCFHGFSDKGWNPALIGCLEVFGFLLPAAVLVACSARVVHVLRHSSRSSPKNKASVRIIYSGLVAFLVPFTPSHLAILLQFFVRRGAITDCRLQADISMFVQMAMNLANVTCCLDALCYYFVAKEVRTSSDSFKRSFRQWRSTITSGTPAGMDPENSTELGTTQRIMGAGEPSASVTQHKHPNQS</sequence>
<evidence type="ECO:0000256" key="2">
    <source>
        <dbReference type="ARBA" id="ARBA00022475"/>
    </source>
</evidence>
<keyword evidence="5 10" id="KW-0297">G-protein coupled receptor</keyword>
<evidence type="ECO:0000256" key="4">
    <source>
        <dbReference type="ARBA" id="ARBA00022989"/>
    </source>
</evidence>
<feature type="domain" description="G-protein coupled receptors family 1 profile" evidence="13">
    <location>
        <begin position="265"/>
        <end position="510"/>
    </location>
</feature>
<evidence type="ECO:0000256" key="8">
    <source>
        <dbReference type="ARBA" id="ARBA00023180"/>
    </source>
</evidence>
<dbReference type="GO" id="GO:0051216">
    <property type="term" value="P:cartilage development"/>
    <property type="evidence" value="ECO:0007669"/>
    <property type="project" value="InterPro"/>
</dbReference>
<accession>A0A9Q1IYJ1</accession>
<feature type="transmembrane region" description="Helical" evidence="12">
    <location>
        <begin position="404"/>
        <end position="429"/>
    </location>
</feature>
<keyword evidence="3 10" id="KW-0812">Transmembrane</keyword>
<evidence type="ECO:0000256" key="6">
    <source>
        <dbReference type="ARBA" id="ARBA00023136"/>
    </source>
</evidence>
<dbReference type="SUPFAM" id="SSF81321">
    <property type="entry name" value="Family A G protein-coupled receptor-like"/>
    <property type="match status" value="1"/>
</dbReference>
<dbReference type="PROSITE" id="PS50262">
    <property type="entry name" value="G_PROTEIN_RECEP_F1_2"/>
    <property type="match status" value="1"/>
</dbReference>
<dbReference type="CDD" id="cd15165">
    <property type="entry name" value="7tmA_GPR55-like"/>
    <property type="match status" value="1"/>
</dbReference>
<evidence type="ECO:0000256" key="12">
    <source>
        <dbReference type="SAM" id="Phobius"/>
    </source>
</evidence>
<dbReference type="PROSITE" id="PS00237">
    <property type="entry name" value="G_PROTEIN_RECEP_F1_1"/>
    <property type="match status" value="1"/>
</dbReference>
<feature type="region of interest" description="Disordered" evidence="11">
    <location>
        <begin position="87"/>
        <end position="114"/>
    </location>
</feature>
<keyword evidence="2" id="KW-1003">Cell membrane</keyword>
<keyword evidence="4 12" id="KW-1133">Transmembrane helix</keyword>
<protein>
    <recommendedName>
        <fullName evidence="13">G-protein coupled receptors family 1 profile domain-containing protein</fullName>
    </recommendedName>
</protein>
<evidence type="ECO:0000256" key="5">
    <source>
        <dbReference type="ARBA" id="ARBA00023040"/>
    </source>
</evidence>
<keyword evidence="15" id="KW-1185">Reference proteome</keyword>
<gene>
    <name evidence="14" type="ORF">SKAU_G00202690</name>
</gene>
<dbReference type="GO" id="GO:0035025">
    <property type="term" value="P:positive regulation of Rho protein signal transduction"/>
    <property type="evidence" value="ECO:0007669"/>
    <property type="project" value="TreeGrafter"/>
</dbReference>